<sequence length="119" mass="13546">MLKDDLSVSKNRLEKRIREADRHQKGVSHPPKGARGSEHHQEKEKKDPIQDVSGSSGAQVDQSQWNAYYGYGQGYDPYAYGVAHDPSLYAHGAYAGYLQYPQQMKERRFPRLIPISLTL</sequence>
<feature type="compositionally biased region" description="Basic and acidic residues" evidence="1">
    <location>
        <begin position="1"/>
        <end position="24"/>
    </location>
</feature>
<dbReference type="AlphaFoldDB" id="A0AA39TBJ4"/>
<accession>A0AA39TBJ4</accession>
<dbReference type="EMBL" id="JAUESC010000002">
    <property type="protein sequence ID" value="KAK0606051.1"/>
    <property type="molecule type" value="Genomic_DNA"/>
</dbReference>
<evidence type="ECO:0000313" key="2">
    <source>
        <dbReference type="EMBL" id="KAK0606051.1"/>
    </source>
</evidence>
<keyword evidence="3" id="KW-1185">Reference proteome</keyword>
<reference evidence="2" key="2">
    <citation type="submission" date="2023-06" db="EMBL/GenBank/DDBJ databases">
        <authorList>
            <person name="Swenson N.G."/>
            <person name="Wegrzyn J.L."/>
            <person name="Mcevoy S.L."/>
        </authorList>
    </citation>
    <scope>NUCLEOTIDE SEQUENCE</scope>
    <source>
        <strain evidence="2">NS2018</strain>
        <tissue evidence="2">Leaf</tissue>
    </source>
</reference>
<reference evidence="2" key="1">
    <citation type="journal article" date="2022" name="Plant J.">
        <title>Strategies of tolerance reflected in two North American maple genomes.</title>
        <authorList>
            <person name="McEvoy S.L."/>
            <person name="Sezen U.U."/>
            <person name="Trouern-Trend A."/>
            <person name="McMahon S.M."/>
            <person name="Schaberg P.G."/>
            <person name="Yang J."/>
            <person name="Wegrzyn J.L."/>
            <person name="Swenson N.G."/>
        </authorList>
    </citation>
    <scope>NUCLEOTIDE SEQUENCE</scope>
    <source>
        <strain evidence="2">NS2018</strain>
    </source>
</reference>
<organism evidence="2 3">
    <name type="scientific">Acer saccharum</name>
    <name type="common">Sugar maple</name>
    <dbReference type="NCBI Taxonomy" id="4024"/>
    <lineage>
        <taxon>Eukaryota</taxon>
        <taxon>Viridiplantae</taxon>
        <taxon>Streptophyta</taxon>
        <taxon>Embryophyta</taxon>
        <taxon>Tracheophyta</taxon>
        <taxon>Spermatophyta</taxon>
        <taxon>Magnoliopsida</taxon>
        <taxon>eudicotyledons</taxon>
        <taxon>Gunneridae</taxon>
        <taxon>Pentapetalae</taxon>
        <taxon>rosids</taxon>
        <taxon>malvids</taxon>
        <taxon>Sapindales</taxon>
        <taxon>Sapindaceae</taxon>
        <taxon>Hippocastanoideae</taxon>
        <taxon>Acereae</taxon>
        <taxon>Acer</taxon>
    </lineage>
</organism>
<evidence type="ECO:0000313" key="3">
    <source>
        <dbReference type="Proteomes" id="UP001168877"/>
    </source>
</evidence>
<comment type="caution">
    <text evidence="2">The sequence shown here is derived from an EMBL/GenBank/DDBJ whole genome shotgun (WGS) entry which is preliminary data.</text>
</comment>
<protein>
    <submittedName>
        <fullName evidence="2">Uncharacterized protein</fullName>
    </submittedName>
</protein>
<feature type="compositionally biased region" description="Basic and acidic residues" evidence="1">
    <location>
        <begin position="35"/>
        <end position="49"/>
    </location>
</feature>
<feature type="region of interest" description="Disordered" evidence="1">
    <location>
        <begin position="1"/>
        <end position="58"/>
    </location>
</feature>
<proteinExistence type="predicted"/>
<name>A0AA39TBJ4_ACESA</name>
<evidence type="ECO:0000256" key="1">
    <source>
        <dbReference type="SAM" id="MobiDB-lite"/>
    </source>
</evidence>
<gene>
    <name evidence="2" type="ORF">LWI29_033660</name>
</gene>
<dbReference type="Proteomes" id="UP001168877">
    <property type="component" value="Unassembled WGS sequence"/>
</dbReference>